<feature type="signal peptide" evidence="2">
    <location>
        <begin position="1"/>
        <end position="35"/>
    </location>
</feature>
<dbReference type="InterPro" id="IPR028994">
    <property type="entry name" value="Integrin_alpha_N"/>
</dbReference>
<evidence type="ECO:0000256" key="1">
    <source>
        <dbReference type="ARBA" id="ARBA00022729"/>
    </source>
</evidence>
<keyword evidence="1 2" id="KW-0732">Signal</keyword>
<dbReference type="RefSeq" id="WP_205372880.1">
    <property type="nucleotide sequence ID" value="NZ_JAFEJA010000001.1"/>
</dbReference>
<sequence length="306" mass="31785">MAKITGLLRTGLLSRATVAAVTAALVAAGTGAAVADEPGRAATGAARAAEALPAPAGARAASADAEYRFLYGLTGPSLYGYVPDNNGGYGPRDWLTDQWRNIINATQADNDGDGIADDVYVWDTDGHLAYSSGEGEFVELGGGWNVYGKAYSPGDLGGAAGSDIIARDSGGTLWIYLGHGDGRLTGRTEIGGGWQIYSQIAGVGDLSGDGRNDIVARDGSGTLWLYKGTGNFRAPFEPRTEIGGGWNLFNHLVGVGDLDNDGRSDLVARDTAGALWRYSGTGDAAAPFKPRVKIGNSGWNTYQVIF</sequence>
<proteinExistence type="predicted"/>
<protein>
    <submittedName>
        <fullName evidence="3">VCBS repeat-containing protein</fullName>
    </submittedName>
</protein>
<dbReference type="PANTHER" id="PTHR46580:SF4">
    <property type="entry name" value="ATP_GTP-BINDING PROTEIN"/>
    <property type="match status" value="1"/>
</dbReference>
<dbReference type="PANTHER" id="PTHR46580">
    <property type="entry name" value="SENSOR KINASE-RELATED"/>
    <property type="match status" value="1"/>
</dbReference>
<dbReference type="InterPro" id="IPR013517">
    <property type="entry name" value="FG-GAP"/>
</dbReference>
<comment type="caution">
    <text evidence="3">The sequence shown here is derived from an EMBL/GenBank/DDBJ whole genome shotgun (WGS) entry which is preliminary data.</text>
</comment>
<reference evidence="3 4" key="1">
    <citation type="journal article" date="2016" name="Arch. Microbiol.">
        <title>Streptomyces zhihengii sp. nov., isolated from rhizospheric soil of Psammosilene tunicoides.</title>
        <authorList>
            <person name="Huang M.J."/>
            <person name="Fei J.J."/>
            <person name="Salam N."/>
            <person name="Kim C.J."/>
            <person name="Hozzein W.N."/>
            <person name="Xiao M."/>
            <person name="Huang H.Q."/>
            <person name="Li W.J."/>
        </authorList>
    </citation>
    <scope>NUCLEOTIDE SEQUENCE [LARGE SCALE GENOMIC DNA]</scope>
    <source>
        <strain evidence="3 4">YIM T102</strain>
    </source>
</reference>
<feature type="chain" id="PRO_5046620954" evidence="2">
    <location>
        <begin position="36"/>
        <end position="306"/>
    </location>
</feature>
<dbReference type="Proteomes" id="UP000664109">
    <property type="component" value="Unassembled WGS sequence"/>
</dbReference>
<evidence type="ECO:0000313" key="4">
    <source>
        <dbReference type="Proteomes" id="UP000664109"/>
    </source>
</evidence>
<accession>A0ABS2UM45</accession>
<keyword evidence="4" id="KW-1185">Reference proteome</keyword>
<evidence type="ECO:0000256" key="2">
    <source>
        <dbReference type="SAM" id="SignalP"/>
    </source>
</evidence>
<gene>
    <name evidence="3" type="ORF">JE024_07645</name>
</gene>
<dbReference type="Gene3D" id="2.115.10.10">
    <property type="entry name" value="Tachylectin 2"/>
    <property type="match status" value="1"/>
</dbReference>
<organism evidence="3 4">
    <name type="scientific">Streptomyces zhihengii</name>
    <dbReference type="NCBI Taxonomy" id="1818004"/>
    <lineage>
        <taxon>Bacteria</taxon>
        <taxon>Bacillati</taxon>
        <taxon>Actinomycetota</taxon>
        <taxon>Actinomycetes</taxon>
        <taxon>Kitasatosporales</taxon>
        <taxon>Streptomycetaceae</taxon>
        <taxon>Streptomyces</taxon>
    </lineage>
</organism>
<name>A0ABS2UM45_9ACTN</name>
<dbReference type="EMBL" id="JAFEJA010000001">
    <property type="protein sequence ID" value="MBM9618626.1"/>
    <property type="molecule type" value="Genomic_DNA"/>
</dbReference>
<dbReference type="Pfam" id="PF13517">
    <property type="entry name" value="FG-GAP_3"/>
    <property type="match status" value="1"/>
</dbReference>
<evidence type="ECO:0000313" key="3">
    <source>
        <dbReference type="EMBL" id="MBM9618626.1"/>
    </source>
</evidence>
<dbReference type="SUPFAM" id="SSF69318">
    <property type="entry name" value="Integrin alpha N-terminal domain"/>
    <property type="match status" value="1"/>
</dbReference>